<feature type="binding site" evidence="8">
    <location>
        <position position="217"/>
    </location>
    <ligand>
        <name>Zn(2+)</name>
        <dbReference type="ChEBI" id="CHEBI:29105"/>
    </ligand>
</feature>
<organism evidence="10 11">
    <name type="scientific">Poseidonocella sedimentorum</name>
    <dbReference type="NCBI Taxonomy" id="871652"/>
    <lineage>
        <taxon>Bacteria</taxon>
        <taxon>Pseudomonadati</taxon>
        <taxon>Pseudomonadota</taxon>
        <taxon>Alphaproteobacteria</taxon>
        <taxon>Rhodobacterales</taxon>
        <taxon>Roseobacteraceae</taxon>
        <taxon>Poseidonocella</taxon>
    </lineage>
</organism>
<feature type="binding site" evidence="7">
    <location>
        <position position="252"/>
    </location>
    <ligand>
        <name>substrate</name>
    </ligand>
</feature>
<dbReference type="Gene3D" id="2.30.40.10">
    <property type="entry name" value="Urease, subunit C, domain 1"/>
    <property type="match status" value="1"/>
</dbReference>
<evidence type="ECO:0000259" key="9">
    <source>
        <dbReference type="Pfam" id="PF01979"/>
    </source>
</evidence>
<evidence type="ECO:0000256" key="5">
    <source>
        <dbReference type="PIRNR" id="PIRNR038994"/>
    </source>
</evidence>
<protein>
    <submittedName>
        <fullName evidence="10">N-acetylglucosamine 6-phosphate deacetylase</fullName>
    </submittedName>
</protein>
<feature type="binding site" evidence="8">
    <location>
        <position position="130"/>
    </location>
    <ligand>
        <name>Zn(2+)</name>
        <dbReference type="ChEBI" id="CHEBI:29105"/>
    </ligand>
</feature>
<dbReference type="GO" id="GO:0006046">
    <property type="term" value="P:N-acetylglucosamine catabolic process"/>
    <property type="evidence" value="ECO:0007669"/>
    <property type="project" value="TreeGrafter"/>
</dbReference>
<feature type="binding site" evidence="7">
    <location>
        <position position="228"/>
    </location>
    <ligand>
        <name>substrate</name>
    </ligand>
</feature>
<dbReference type="InterPro" id="IPR032466">
    <property type="entry name" value="Metal_Hydrolase"/>
</dbReference>
<dbReference type="PIRSF" id="PIRSF038994">
    <property type="entry name" value="NagA"/>
    <property type="match status" value="1"/>
</dbReference>
<dbReference type="InterPro" id="IPR011059">
    <property type="entry name" value="Metal-dep_hydrolase_composite"/>
</dbReference>
<dbReference type="NCBIfam" id="TIGR00221">
    <property type="entry name" value="nagA"/>
    <property type="match status" value="1"/>
</dbReference>
<evidence type="ECO:0000256" key="1">
    <source>
        <dbReference type="ARBA" id="ARBA00010716"/>
    </source>
</evidence>
<evidence type="ECO:0000256" key="2">
    <source>
        <dbReference type="ARBA" id="ARBA00022723"/>
    </source>
</evidence>
<dbReference type="PANTHER" id="PTHR11113:SF14">
    <property type="entry name" value="N-ACETYLGLUCOSAMINE-6-PHOSPHATE DEACETYLASE"/>
    <property type="match status" value="1"/>
</dbReference>
<comment type="similarity">
    <text evidence="1 5">Belongs to the metallo-dependent hydrolases superfamily. NagA family.</text>
</comment>
<dbReference type="STRING" id="871652.SAMN04515673_11937"/>
<dbReference type="OrthoDB" id="9776488at2"/>
<dbReference type="InterPro" id="IPR003764">
    <property type="entry name" value="GlcNAc_6-P_deAcase"/>
</dbReference>
<dbReference type="AlphaFoldDB" id="A0A1I6ER41"/>
<feature type="binding site" evidence="7">
    <location>
        <begin position="220"/>
        <end position="221"/>
    </location>
    <ligand>
        <name>substrate</name>
    </ligand>
</feature>
<reference evidence="10 11" key="1">
    <citation type="submission" date="2016-10" db="EMBL/GenBank/DDBJ databases">
        <authorList>
            <person name="de Groot N.N."/>
        </authorList>
    </citation>
    <scope>NUCLEOTIDE SEQUENCE [LARGE SCALE GENOMIC DNA]</scope>
    <source>
        <strain evidence="11">KMM 9023,NRIC 0796,JCM 17311,KCTC 23692</strain>
    </source>
</reference>
<gene>
    <name evidence="10" type="ORF">SAMN04515673_11937</name>
</gene>
<comment type="cofactor">
    <cofactor evidence="8">
        <name>a divalent metal cation</name>
        <dbReference type="ChEBI" id="CHEBI:60240"/>
    </cofactor>
    <text evidence="8">Binds 1 divalent metal cation per subunit.</text>
</comment>
<evidence type="ECO:0000256" key="4">
    <source>
        <dbReference type="ARBA" id="ARBA00023277"/>
    </source>
</evidence>
<feature type="binding site" evidence="8">
    <location>
        <position position="196"/>
    </location>
    <ligand>
        <name>Zn(2+)</name>
        <dbReference type="ChEBI" id="CHEBI:29105"/>
    </ligand>
</feature>
<dbReference type="EMBL" id="FOYI01000019">
    <property type="protein sequence ID" value="SFR20234.1"/>
    <property type="molecule type" value="Genomic_DNA"/>
</dbReference>
<dbReference type="PANTHER" id="PTHR11113">
    <property type="entry name" value="N-ACETYLGLUCOSAMINE-6-PHOSPHATE DEACETYLASE"/>
    <property type="match status" value="1"/>
</dbReference>
<dbReference type="GO" id="GO:0046872">
    <property type="term" value="F:metal ion binding"/>
    <property type="evidence" value="ECO:0007669"/>
    <property type="project" value="UniProtKB-KW"/>
</dbReference>
<keyword evidence="4 5" id="KW-0119">Carbohydrate metabolism</keyword>
<evidence type="ECO:0000256" key="7">
    <source>
        <dbReference type="PIRSR" id="PIRSR038994-2"/>
    </source>
</evidence>
<dbReference type="InterPro" id="IPR006680">
    <property type="entry name" value="Amidohydro-rel"/>
</dbReference>
<evidence type="ECO:0000313" key="11">
    <source>
        <dbReference type="Proteomes" id="UP000199302"/>
    </source>
</evidence>
<name>A0A1I6ER41_9RHOB</name>
<feature type="domain" description="Amidohydrolase-related" evidence="9">
    <location>
        <begin position="52"/>
        <end position="360"/>
    </location>
</feature>
<accession>A0A1I6ER41</accession>
<feature type="binding site" evidence="7">
    <location>
        <begin position="309"/>
        <end position="311"/>
    </location>
    <ligand>
        <name>substrate</name>
    </ligand>
</feature>
<dbReference type="GO" id="GO:0008448">
    <property type="term" value="F:N-acetylglucosamine-6-phosphate deacetylase activity"/>
    <property type="evidence" value="ECO:0007669"/>
    <property type="project" value="InterPro"/>
</dbReference>
<feature type="active site" description="Proton donor/acceptor" evidence="6">
    <location>
        <position position="276"/>
    </location>
</feature>
<dbReference type="Gene3D" id="3.20.20.140">
    <property type="entry name" value="Metal-dependent hydrolases"/>
    <property type="match status" value="1"/>
</dbReference>
<evidence type="ECO:0000313" key="10">
    <source>
        <dbReference type="EMBL" id="SFR20234.1"/>
    </source>
</evidence>
<evidence type="ECO:0000256" key="3">
    <source>
        <dbReference type="ARBA" id="ARBA00022801"/>
    </source>
</evidence>
<feature type="binding site" evidence="7">
    <location>
        <position position="141"/>
    </location>
    <ligand>
        <name>substrate</name>
    </ligand>
</feature>
<sequence length="380" mass="38490">MTARIFLGADVFDGHALHCGHGLLIEDGIVSALLAPGETPVGAEITRLDGGTILPGFVDLQVNGGGGILFNDVTTPEGIARIARAHAATGTRALLPTLITDRPEKTRAAIDAVTRAIAQGQPDILGLHLEGPHLAAARKGAHDAALIRPMGSEDLALLCDAAQRLPNLLVTVAPETVPPAQISTLSRAGVIVSLGHTDCTYEAAKAAFAAGARAVTHLFNAMSQLGSRAPGLVGAALDTPEVRAGIIADGHHVHPGTLRTAIAAKAPPGGLFVVTDAMATLGSEIDGFALNGRRVIRQGGRLTLEDGTLAGADADMPTACAVLTGPVGLPLHEALAMATSAPAALLRDARGFGEITPGEPSTAIHLDAAGRARALPSAPS</sequence>
<proteinExistence type="inferred from homology"/>
<dbReference type="SUPFAM" id="SSF51556">
    <property type="entry name" value="Metallo-dependent hydrolases"/>
    <property type="match status" value="1"/>
</dbReference>
<evidence type="ECO:0000256" key="8">
    <source>
        <dbReference type="PIRSR" id="PIRSR038994-3"/>
    </source>
</evidence>
<dbReference type="SUPFAM" id="SSF51338">
    <property type="entry name" value="Composite domain of metallo-dependent hydrolases"/>
    <property type="match status" value="1"/>
</dbReference>
<dbReference type="Proteomes" id="UP000199302">
    <property type="component" value="Unassembled WGS sequence"/>
</dbReference>
<dbReference type="RefSeq" id="WP_092082756.1">
    <property type="nucleotide sequence ID" value="NZ_FOYI01000019.1"/>
</dbReference>
<keyword evidence="3 5" id="KW-0378">Hydrolase</keyword>
<evidence type="ECO:0000256" key="6">
    <source>
        <dbReference type="PIRSR" id="PIRSR038994-1"/>
    </source>
</evidence>
<keyword evidence="11" id="KW-1185">Reference proteome</keyword>
<dbReference type="Pfam" id="PF01979">
    <property type="entry name" value="Amidohydro_1"/>
    <property type="match status" value="1"/>
</dbReference>
<keyword evidence="2 8" id="KW-0479">Metal-binding</keyword>